<name>A0A3B0XT86_9ZZZZ</name>
<organism evidence="1">
    <name type="scientific">hydrothermal vent metagenome</name>
    <dbReference type="NCBI Taxonomy" id="652676"/>
    <lineage>
        <taxon>unclassified sequences</taxon>
        <taxon>metagenomes</taxon>
        <taxon>ecological metagenomes</taxon>
    </lineage>
</organism>
<evidence type="ECO:0000313" key="1">
    <source>
        <dbReference type="EMBL" id="VAW67930.1"/>
    </source>
</evidence>
<proteinExistence type="predicted"/>
<accession>A0A3B0XT86</accession>
<gene>
    <name evidence="1" type="ORF">MNBD_GAMMA08-862</name>
</gene>
<protein>
    <submittedName>
        <fullName evidence="1">Uncharacterized protein</fullName>
    </submittedName>
</protein>
<sequence length="107" mass="12437">MNFNITIDEESYTLEVSDELMQELQSVHNEMDAEYDKGIQLGRYWLDAPDLEQRCQLTANKVVSAIHQENIRQFYITASYILAKFPNLKQVTVSSDFEISDIDIEVE</sequence>
<dbReference type="AlphaFoldDB" id="A0A3B0XT86"/>
<dbReference type="EMBL" id="UOFH01000412">
    <property type="protein sequence ID" value="VAW67930.1"/>
    <property type="molecule type" value="Genomic_DNA"/>
</dbReference>
<reference evidence="1" key="1">
    <citation type="submission" date="2018-06" db="EMBL/GenBank/DDBJ databases">
        <authorList>
            <person name="Zhirakovskaya E."/>
        </authorList>
    </citation>
    <scope>NUCLEOTIDE SEQUENCE</scope>
</reference>